<reference evidence="3 4" key="1">
    <citation type="submission" date="2018-11" db="EMBL/GenBank/DDBJ databases">
        <title>Genome sequence and assembly of Colletotrichum spinosum.</title>
        <authorList>
            <person name="Gan P."/>
            <person name="Shirasu K."/>
        </authorList>
    </citation>
    <scope>NUCLEOTIDE SEQUENCE [LARGE SCALE GENOMIC DNA]</scope>
    <source>
        <strain evidence="3 4">CBS 515.97</strain>
    </source>
</reference>
<evidence type="ECO:0000313" key="4">
    <source>
        <dbReference type="Proteomes" id="UP000295083"/>
    </source>
</evidence>
<dbReference type="Proteomes" id="UP000295083">
    <property type="component" value="Unassembled WGS sequence"/>
</dbReference>
<gene>
    <name evidence="3" type="ORF">C8035_v006809</name>
</gene>
<feature type="region of interest" description="Disordered" evidence="1">
    <location>
        <begin position="719"/>
        <end position="755"/>
    </location>
</feature>
<feature type="compositionally biased region" description="Basic and acidic residues" evidence="1">
    <location>
        <begin position="733"/>
        <end position="747"/>
    </location>
</feature>
<organism evidence="3 4">
    <name type="scientific">Colletotrichum spinosum</name>
    <dbReference type="NCBI Taxonomy" id="1347390"/>
    <lineage>
        <taxon>Eukaryota</taxon>
        <taxon>Fungi</taxon>
        <taxon>Dikarya</taxon>
        <taxon>Ascomycota</taxon>
        <taxon>Pezizomycotina</taxon>
        <taxon>Sordariomycetes</taxon>
        <taxon>Hypocreomycetidae</taxon>
        <taxon>Glomerellales</taxon>
        <taxon>Glomerellaceae</taxon>
        <taxon>Colletotrichum</taxon>
        <taxon>Colletotrichum orbiculare species complex</taxon>
    </lineage>
</organism>
<evidence type="ECO:0000259" key="2">
    <source>
        <dbReference type="Pfam" id="PF14737"/>
    </source>
</evidence>
<proteinExistence type="predicted"/>
<dbReference type="InterPro" id="IPR027974">
    <property type="entry name" value="DUF4470"/>
</dbReference>
<evidence type="ECO:0000256" key="1">
    <source>
        <dbReference type="SAM" id="MobiDB-lite"/>
    </source>
</evidence>
<feature type="domain" description="DUF4470" evidence="2">
    <location>
        <begin position="36"/>
        <end position="91"/>
    </location>
</feature>
<sequence>MSTQTIWHPLADTTVVNLTEALPLPVEPLPVEPLSSEDTARVLLLGCGDIRSLLFTAYADNRPLDMSCCDLQPETLARNLLLISLILDDPSDGFSADIFAVYHDLRLSVEQASGVCNQAIKLATLSASRHSWLQGPYGAVISFWDERSMRKVREVWEFWSTHSVGVHPQGNDMVYDAFHSCIVEAETMRQGNQTSSSFLNSAVAAASPVNAAVDTTTGQVQRHLRYWETGSTNNILGIAPRQSITTLSIPSMPAINPMFAPRNPRLIINPASDPLVAFHAYLPYLPLEDRMADTSEASSIVSHAKKEFAAWSGAIRRKDRGFVVRVFAGDALAFCHAIQNRRVTGSTESGWYHDNTHLDPIVLETDYPAPGNDKLSFHVIDTSNLVDDCGALPLLSATSPLLDNRVGSTVYTTFVASPSSQTPLEMLLPGDVSTTSLLLGLTPVDYWCNSSLKAHPRDNFPAEALGGAQQSGGTPRLIRSGWKRPLVSLTGLKRSDSYLHPVEFDDPGYLERILRRIHADSLSKRSDIWLRGSPDLDFAAFLKLVKTRVKVDWARVMGLLGYRPGSQLSLWMHLLDVHSTNMSSGRAVKPVYITITVPRRLLEGRTLDQIKSSIRCDVHQTPLPTPHHSSDETQPPFFAASILLMAFGRVGWVGPRGSFTSHITVSEDADTAGSEAPLAISVMVPSDVLDDETIVYLSLGNHKICQAGTRDDSVMISQHPPNQTRAPAIPGFDAKDLKAPSDPKASGDPEASVSMKAAEDGSVLNIVYTVNIPGGGTVSREECSPLKCELSATNQNVHLDFPFPIEPGTLGFSSEGSAVILEAAALPNGPVPNPILHSRVFNGDLVSLSASYVRLTDQVCPRLRFRPGDRDEWLEANLRQALSKSERNLGVRSSAASQSPLTAQAPATAQARGRFGLKKTISKLIRKHVDNRARGRTSMFCLRTPEGARAYIFIADLRIDLSQNTVVLDSAVLMAGNRRAAPLPMSLPNFDEKVDPVYIEVDNDEMELWLEVLPVFAARCQDRKHGDECRHLKRKTERTPGVFCGCVQGKFPADFATDVSWWASIRHMFTRAAISQVFWSPMAEPVSLHVQPPTVRFIRDSHPLPNVPIEGPGHLHSASNSAQRCGTPRVLDPETPGYYTDVADKFLDNDEFPALQMAQLGLADPAVASHANEADCTRPIQFFTERLGLQVLEQGYRGHLKLESHVQVSRTTTVDPDGDLGETDPVRVGLTPDWQAIAILQHPDGSQTLVVFITDYKFPGALPLDAFDEAMSKRDPEKMLILHVSLSKHKDGPDDLKYLVQQGKSEDFITFVRSSNVASRVWKSPFPCTIPSGFSNSINAILQQGSAYALQRNADRVAFLDAFQAVFLEFYQMNKNLSEQERIRRGTGYACRVLLARGGGVNRNVFGSWVKSIRGERFVR</sequence>
<dbReference type="Pfam" id="PF14737">
    <property type="entry name" value="DUF4470"/>
    <property type="match status" value="1"/>
</dbReference>
<evidence type="ECO:0000313" key="3">
    <source>
        <dbReference type="EMBL" id="TDZ38217.1"/>
    </source>
</evidence>
<accession>A0A4R8QH69</accession>
<name>A0A4R8QH69_9PEZI</name>
<dbReference type="EMBL" id="QAPG01000018">
    <property type="protein sequence ID" value="TDZ38217.1"/>
    <property type="molecule type" value="Genomic_DNA"/>
</dbReference>
<comment type="caution">
    <text evidence="3">The sequence shown here is derived from an EMBL/GenBank/DDBJ whole genome shotgun (WGS) entry which is preliminary data.</text>
</comment>
<protein>
    <recommendedName>
        <fullName evidence="2">DUF4470 domain-containing protein</fullName>
    </recommendedName>
</protein>
<keyword evidence="4" id="KW-1185">Reference proteome</keyword>